<dbReference type="AlphaFoldDB" id="A0A7S3Y8T7"/>
<sequence>MMYGEDQAKADSRFISHRSAPSAGGNISSDDSFVSPRGYASAKAEAAGYHSQGYASAVSQYSTDEHFLSARGSNDLSARGIPEEIYSARSNAAKEEYGHKASAAQYGRSWGEDEGSVGGYGPP</sequence>
<organism evidence="2">
    <name type="scientific">Heterosigma akashiwo</name>
    <name type="common">Chromophytic alga</name>
    <name type="synonym">Heterosigma carterae</name>
    <dbReference type="NCBI Taxonomy" id="2829"/>
    <lineage>
        <taxon>Eukaryota</taxon>
        <taxon>Sar</taxon>
        <taxon>Stramenopiles</taxon>
        <taxon>Ochrophyta</taxon>
        <taxon>Raphidophyceae</taxon>
        <taxon>Chattonellales</taxon>
        <taxon>Chattonellaceae</taxon>
        <taxon>Heterosigma</taxon>
    </lineage>
</organism>
<feature type="non-terminal residue" evidence="2">
    <location>
        <position position="123"/>
    </location>
</feature>
<feature type="compositionally biased region" description="Basic and acidic residues" evidence="1">
    <location>
        <begin position="1"/>
        <end position="14"/>
    </location>
</feature>
<feature type="region of interest" description="Disordered" evidence="1">
    <location>
        <begin position="1"/>
        <end position="35"/>
    </location>
</feature>
<feature type="region of interest" description="Disordered" evidence="1">
    <location>
        <begin position="92"/>
        <end position="123"/>
    </location>
</feature>
<gene>
    <name evidence="2" type="ORF">HAKA00212_LOCUS22714</name>
</gene>
<evidence type="ECO:0000313" key="2">
    <source>
        <dbReference type="EMBL" id="CAE0644532.1"/>
    </source>
</evidence>
<accession>A0A7S3Y8T7</accession>
<protein>
    <submittedName>
        <fullName evidence="2">Uncharacterized protein</fullName>
    </submittedName>
</protein>
<evidence type="ECO:0000256" key="1">
    <source>
        <dbReference type="SAM" id="MobiDB-lite"/>
    </source>
</evidence>
<name>A0A7S3Y8T7_HETAK</name>
<proteinExistence type="predicted"/>
<reference evidence="2" key="1">
    <citation type="submission" date="2021-01" db="EMBL/GenBank/DDBJ databases">
        <authorList>
            <person name="Corre E."/>
            <person name="Pelletier E."/>
            <person name="Niang G."/>
            <person name="Scheremetjew M."/>
            <person name="Finn R."/>
            <person name="Kale V."/>
            <person name="Holt S."/>
            <person name="Cochrane G."/>
            <person name="Meng A."/>
            <person name="Brown T."/>
            <person name="Cohen L."/>
        </authorList>
    </citation>
    <scope>NUCLEOTIDE SEQUENCE</scope>
    <source>
        <strain evidence="2">CCMP3107</strain>
    </source>
</reference>
<dbReference type="EMBL" id="HBIU01051380">
    <property type="protein sequence ID" value="CAE0644532.1"/>
    <property type="molecule type" value="Transcribed_RNA"/>
</dbReference>